<evidence type="ECO:0000313" key="2">
    <source>
        <dbReference type="Proteomes" id="UP000292648"/>
    </source>
</evidence>
<sequence length="69" mass="7810">MDQQPDIVQVKVGHMLTASTARPTKALQLKVGNNKSVIVYNHINGYILDALMKRYSPMIIDTSQIKRKQ</sequence>
<name>A0A4Q9Y5C5_9LACO</name>
<dbReference type="Proteomes" id="UP000292648">
    <property type="component" value="Unassembled WGS sequence"/>
</dbReference>
<dbReference type="AlphaFoldDB" id="A0A4Q9Y5C5"/>
<proteinExistence type="predicted"/>
<comment type="caution">
    <text evidence="1">The sequence shown here is derived from an EMBL/GenBank/DDBJ whole genome shotgun (WGS) entry which is preliminary data.</text>
</comment>
<evidence type="ECO:0000313" key="1">
    <source>
        <dbReference type="EMBL" id="TBX41871.1"/>
    </source>
</evidence>
<dbReference type="EMBL" id="SEHH01000064">
    <property type="protein sequence ID" value="TBX41871.1"/>
    <property type="molecule type" value="Genomic_DNA"/>
</dbReference>
<organism evidence="1 2">
    <name type="scientific">Lactiplantibacillus paraplantarum</name>
    <dbReference type="NCBI Taxonomy" id="60520"/>
    <lineage>
        <taxon>Bacteria</taxon>
        <taxon>Bacillati</taxon>
        <taxon>Bacillota</taxon>
        <taxon>Bacilli</taxon>
        <taxon>Lactobacillales</taxon>
        <taxon>Lactobacillaceae</taxon>
        <taxon>Lactiplantibacillus</taxon>
    </lineage>
</organism>
<reference evidence="1 2" key="1">
    <citation type="submission" date="2019-01" db="EMBL/GenBank/DDBJ databases">
        <title>Draft genome sequence of Lactobacillus paraplantarum OSY-TC318, a Producer of the novel lantibiotic Paraplantaracin TC318.</title>
        <authorList>
            <person name="Hussein W.E."/>
            <person name="Huang E."/>
            <person name="Yousef A.E."/>
        </authorList>
    </citation>
    <scope>NUCLEOTIDE SEQUENCE [LARGE SCALE GENOMIC DNA]</scope>
    <source>
        <strain evidence="1 2">OSY-TC318</strain>
    </source>
</reference>
<accession>A0A4Q9Y5C5</accession>
<gene>
    <name evidence="1" type="ORF">EUZ87_09430</name>
</gene>
<protein>
    <submittedName>
        <fullName evidence="1">Uncharacterized protein</fullName>
    </submittedName>
</protein>